<dbReference type="InterPro" id="IPR029030">
    <property type="entry name" value="Caspase-like_dom_sf"/>
</dbReference>
<dbReference type="EMBL" id="BARS01006860">
    <property type="protein sequence ID" value="GAF74717.1"/>
    <property type="molecule type" value="Genomic_DNA"/>
</dbReference>
<comment type="caution">
    <text evidence="3">The sequence shown here is derived from an EMBL/GenBank/DDBJ whole genome shotgun (WGS) entry which is preliminary data.</text>
</comment>
<feature type="non-terminal residue" evidence="3">
    <location>
        <position position="83"/>
    </location>
</feature>
<dbReference type="SUPFAM" id="SSF52129">
    <property type="entry name" value="Caspase-like"/>
    <property type="match status" value="1"/>
</dbReference>
<reference evidence="3" key="1">
    <citation type="journal article" date="2014" name="Front. Microbiol.">
        <title>High frequency of phylogenetically diverse reductive dehalogenase-homologous genes in deep subseafloor sedimentary metagenomes.</title>
        <authorList>
            <person name="Kawai M."/>
            <person name="Futagami T."/>
            <person name="Toyoda A."/>
            <person name="Takaki Y."/>
            <person name="Nishi S."/>
            <person name="Hori S."/>
            <person name="Arai W."/>
            <person name="Tsubouchi T."/>
            <person name="Morono Y."/>
            <person name="Uchiyama I."/>
            <person name="Ito T."/>
            <person name="Fujiyama A."/>
            <person name="Inagaki F."/>
            <person name="Takami H."/>
        </authorList>
    </citation>
    <scope>NUCLEOTIDE SEQUENCE</scope>
    <source>
        <strain evidence="3">Expedition CK06-06</strain>
    </source>
</reference>
<sequence length="83" mass="9419">MNKIGIIFFIGILLLFNLNSISSSIEFTSSSSNYDMIIITPEKFVSNLQPLVNHKNSYGINTLIKNVEGIYEEYEGRDKAEQI</sequence>
<gene>
    <name evidence="3" type="ORF">S01H1_13290</name>
</gene>
<dbReference type="Gene3D" id="3.40.50.10390">
    <property type="entry name" value="Gingipain r, domain 1"/>
    <property type="match status" value="1"/>
</dbReference>
<dbReference type="Pfam" id="PF01364">
    <property type="entry name" value="Peptidase_C25"/>
    <property type="match status" value="1"/>
</dbReference>
<protein>
    <recommendedName>
        <fullName evidence="2">Gingipain domain-containing protein</fullName>
    </recommendedName>
</protein>
<keyword evidence="1" id="KW-0732">Signal</keyword>
<evidence type="ECO:0000313" key="3">
    <source>
        <dbReference type="EMBL" id="GAF74717.1"/>
    </source>
</evidence>
<feature type="domain" description="Gingipain" evidence="2">
    <location>
        <begin position="36"/>
        <end position="83"/>
    </location>
</feature>
<proteinExistence type="predicted"/>
<evidence type="ECO:0000256" key="1">
    <source>
        <dbReference type="ARBA" id="ARBA00022729"/>
    </source>
</evidence>
<evidence type="ECO:0000259" key="2">
    <source>
        <dbReference type="Pfam" id="PF01364"/>
    </source>
</evidence>
<accession>X0SFQ4</accession>
<organism evidence="3">
    <name type="scientific">marine sediment metagenome</name>
    <dbReference type="NCBI Taxonomy" id="412755"/>
    <lineage>
        <taxon>unclassified sequences</taxon>
        <taxon>metagenomes</taxon>
        <taxon>ecological metagenomes</taxon>
    </lineage>
</organism>
<name>X0SFQ4_9ZZZZ</name>
<dbReference type="InterPro" id="IPR029031">
    <property type="entry name" value="Gingipain_N_sf"/>
</dbReference>
<dbReference type="GO" id="GO:0006508">
    <property type="term" value="P:proteolysis"/>
    <property type="evidence" value="ECO:0007669"/>
    <property type="project" value="InterPro"/>
</dbReference>
<dbReference type="GO" id="GO:0008234">
    <property type="term" value="F:cysteine-type peptidase activity"/>
    <property type="evidence" value="ECO:0007669"/>
    <property type="project" value="InterPro"/>
</dbReference>
<dbReference type="AlphaFoldDB" id="X0SFQ4"/>
<dbReference type="InterPro" id="IPR001769">
    <property type="entry name" value="Gingipain"/>
</dbReference>